<proteinExistence type="predicted"/>
<keyword evidence="1" id="KW-0732">Signal</keyword>
<feature type="chain" id="PRO_5046501829" description="Beta-barrel porin-2, OmpL-like. bbp2" evidence="1">
    <location>
        <begin position="26"/>
        <end position="295"/>
    </location>
</feature>
<keyword evidence="3" id="KW-1185">Reference proteome</keyword>
<comment type="caution">
    <text evidence="2">The sequence shown here is derived from an EMBL/GenBank/DDBJ whole genome shotgun (WGS) entry which is preliminary data.</text>
</comment>
<organism evidence="2 3">
    <name type="scientific">Pedobacter fastidiosus</name>
    <dbReference type="NCBI Taxonomy" id="2765361"/>
    <lineage>
        <taxon>Bacteria</taxon>
        <taxon>Pseudomonadati</taxon>
        <taxon>Bacteroidota</taxon>
        <taxon>Sphingobacteriia</taxon>
        <taxon>Sphingobacteriales</taxon>
        <taxon>Sphingobacteriaceae</taxon>
        <taxon>Pedobacter</taxon>
    </lineage>
</organism>
<dbReference type="EMBL" id="JACRYL010000001">
    <property type="protein sequence ID" value="MBC6109122.1"/>
    <property type="molecule type" value="Genomic_DNA"/>
</dbReference>
<evidence type="ECO:0000256" key="1">
    <source>
        <dbReference type="SAM" id="SignalP"/>
    </source>
</evidence>
<accession>A0ABR7KM27</accession>
<evidence type="ECO:0008006" key="4">
    <source>
        <dbReference type="Google" id="ProtNLM"/>
    </source>
</evidence>
<feature type="signal peptide" evidence="1">
    <location>
        <begin position="1"/>
        <end position="25"/>
    </location>
</feature>
<dbReference type="RefSeq" id="WP_187069604.1">
    <property type="nucleotide sequence ID" value="NZ_JACRYL010000001.1"/>
</dbReference>
<gene>
    <name evidence="2" type="ORF">H7U22_01685</name>
</gene>
<sequence length="295" mass="32748">MKLFYAKLVFLCVLLTFSLHQNILAQTTNDSTSSKKSHFRASLGYLTNSVYNGRKDTVANPYLNAEIGYYHKSGFNISASASYQPNNKVFDVFSIDAGYNLEISDQLSATFLADKPFYNKSSTTVSSGIKGSIDAGLTYDPGFISIDASIGTVFSKKTDILISGSLSHLFLLDGFDDESFWGIAPSFSTNFGTQNFYQDYKTRSSKKKLLSASSSTVGGNSHIQLLDYEFSLPISYDTKRWGLTVLPIYAIPRNPVTTTTTTIITTINKTRTFVSTDTEKLQNVFYAQFTVDFKF</sequence>
<protein>
    <recommendedName>
        <fullName evidence="4">Beta-barrel porin-2, OmpL-like. bbp2</fullName>
    </recommendedName>
</protein>
<reference evidence="2 3" key="1">
    <citation type="submission" date="2020-08" db="EMBL/GenBank/DDBJ databases">
        <authorList>
            <person name="Sun Q."/>
            <person name="Inoue M."/>
        </authorList>
    </citation>
    <scope>NUCLEOTIDE SEQUENCE [LARGE SCALE GENOMIC DNA]</scope>
    <source>
        <strain evidence="2 3">CCM 8938</strain>
    </source>
</reference>
<evidence type="ECO:0000313" key="3">
    <source>
        <dbReference type="Proteomes" id="UP000652755"/>
    </source>
</evidence>
<name>A0ABR7KM27_9SPHI</name>
<dbReference type="Proteomes" id="UP000652755">
    <property type="component" value="Unassembled WGS sequence"/>
</dbReference>
<evidence type="ECO:0000313" key="2">
    <source>
        <dbReference type="EMBL" id="MBC6109122.1"/>
    </source>
</evidence>